<feature type="non-terminal residue" evidence="1">
    <location>
        <position position="1"/>
    </location>
</feature>
<comment type="caution">
    <text evidence="1">The sequence shown here is derived from an EMBL/GenBank/DDBJ whole genome shotgun (WGS) entry which is preliminary data.</text>
</comment>
<dbReference type="InterPro" id="IPR018154">
    <property type="entry name" value="TLV/ENV_coat_polyprotein"/>
</dbReference>
<accession>A0A851TSG3</accession>
<protein>
    <submittedName>
        <fullName evidence="1">ENV1 protein</fullName>
    </submittedName>
</protein>
<dbReference type="EMBL" id="WBNA01000778">
    <property type="protein sequence ID" value="NXD18380.1"/>
    <property type="molecule type" value="Genomic_DNA"/>
</dbReference>
<sequence length="86" mass="9568">TAAPSDTSLWKMMQASYQLLNKTNPNLTEHCWLCYGVRPPFYEAIAMSEMPTRSNSPNPPQCNWNRDTTTTGITLERVVGSSVCVG</sequence>
<dbReference type="Pfam" id="PF00429">
    <property type="entry name" value="TLV_coat"/>
    <property type="match status" value="1"/>
</dbReference>
<evidence type="ECO:0000313" key="1">
    <source>
        <dbReference type="EMBL" id="NXD18380.1"/>
    </source>
</evidence>
<reference evidence="2" key="1">
    <citation type="submission" date="2023-07" db="EMBL/GenBank/DDBJ databases">
        <title>Bird 10,000 Genomes (B10K) Project - Family phase.</title>
        <authorList>
            <person name="Zhang G."/>
        </authorList>
    </citation>
    <scope>NUCLEOTIDE SEQUENCE [LARGE SCALE GENOMIC DNA]</scope>
</reference>
<feature type="non-terminal residue" evidence="1">
    <location>
        <position position="86"/>
    </location>
</feature>
<evidence type="ECO:0000313" key="2">
    <source>
        <dbReference type="Proteomes" id="UP000661971"/>
    </source>
</evidence>
<dbReference type="AlphaFoldDB" id="A0A851TSG3"/>
<organism evidence="1 2">
    <name type="scientific">Nothocercus nigrocapillus</name>
    <dbReference type="NCBI Taxonomy" id="1977171"/>
    <lineage>
        <taxon>Eukaryota</taxon>
        <taxon>Metazoa</taxon>
        <taxon>Chordata</taxon>
        <taxon>Craniata</taxon>
        <taxon>Vertebrata</taxon>
        <taxon>Euteleostomi</taxon>
        <taxon>Archelosauria</taxon>
        <taxon>Archosauria</taxon>
        <taxon>Dinosauria</taxon>
        <taxon>Saurischia</taxon>
        <taxon>Theropoda</taxon>
        <taxon>Coelurosauria</taxon>
        <taxon>Aves</taxon>
        <taxon>Palaeognathae</taxon>
        <taxon>Tinamiformes</taxon>
        <taxon>Tinamidae</taxon>
        <taxon>Nothocercus</taxon>
    </lineage>
</organism>
<gene>
    <name evidence="1" type="primary">Env1_0</name>
    <name evidence="1" type="ORF">NOTNIG_R14509</name>
</gene>
<proteinExistence type="predicted"/>
<dbReference type="Proteomes" id="UP000661971">
    <property type="component" value="Unassembled WGS sequence"/>
</dbReference>
<name>A0A851TSG3_9AVES</name>
<keyword evidence="2" id="KW-1185">Reference proteome</keyword>